<dbReference type="InterPro" id="IPR000944">
    <property type="entry name" value="Tscrpt_reg_Rrf2"/>
</dbReference>
<protein>
    <submittedName>
        <fullName evidence="1">Rrf2 family transcriptional regulator</fullName>
    </submittedName>
</protein>
<dbReference type="SUPFAM" id="SSF46785">
    <property type="entry name" value="Winged helix' DNA-binding domain"/>
    <property type="match status" value="1"/>
</dbReference>
<name>A0A844FTW7_9FIRM</name>
<dbReference type="PROSITE" id="PS51197">
    <property type="entry name" value="HTH_RRF2_2"/>
    <property type="match status" value="1"/>
</dbReference>
<dbReference type="Gene3D" id="1.10.10.10">
    <property type="entry name" value="Winged helix-like DNA-binding domain superfamily/Winged helix DNA-binding domain"/>
    <property type="match status" value="1"/>
</dbReference>
<dbReference type="AlphaFoldDB" id="A0A844FTW7"/>
<reference evidence="1 2" key="1">
    <citation type="submission" date="2019-08" db="EMBL/GenBank/DDBJ databases">
        <title>In-depth cultivation of the pig gut microbiome towards novel bacterial diversity and tailored functional studies.</title>
        <authorList>
            <person name="Wylensek D."/>
            <person name="Hitch T.C.A."/>
            <person name="Clavel T."/>
        </authorList>
    </citation>
    <scope>NUCLEOTIDE SEQUENCE [LARGE SCALE GENOMIC DNA]</scope>
    <source>
        <strain evidence="1 2">CA-Schmier-601-WT-3</strain>
    </source>
</reference>
<dbReference type="PANTHER" id="PTHR33221:SF15">
    <property type="entry name" value="HTH-TYPE TRANSCRIPTIONAL REGULATOR YWGB-RELATED"/>
    <property type="match status" value="1"/>
</dbReference>
<dbReference type="PANTHER" id="PTHR33221">
    <property type="entry name" value="WINGED HELIX-TURN-HELIX TRANSCRIPTIONAL REGULATOR, RRF2 FAMILY"/>
    <property type="match status" value="1"/>
</dbReference>
<evidence type="ECO:0000313" key="1">
    <source>
        <dbReference type="EMBL" id="MST88809.1"/>
    </source>
</evidence>
<dbReference type="InterPro" id="IPR036390">
    <property type="entry name" value="WH_DNA-bd_sf"/>
</dbReference>
<gene>
    <name evidence="1" type="ORF">FYJ79_04330</name>
</gene>
<dbReference type="GO" id="GO:0003700">
    <property type="term" value="F:DNA-binding transcription factor activity"/>
    <property type="evidence" value="ECO:0007669"/>
    <property type="project" value="TreeGrafter"/>
</dbReference>
<comment type="caution">
    <text evidence="1">The sequence shown here is derived from an EMBL/GenBank/DDBJ whole genome shotgun (WGS) entry which is preliminary data.</text>
</comment>
<dbReference type="GO" id="GO:0005829">
    <property type="term" value="C:cytosol"/>
    <property type="evidence" value="ECO:0007669"/>
    <property type="project" value="TreeGrafter"/>
</dbReference>
<proteinExistence type="predicted"/>
<keyword evidence="2" id="KW-1185">Reference proteome</keyword>
<sequence>MQFSGKLATAVHILLYIEKYQDEEKITSEVLADTTGVNAVNIRKILANLKSSGLVVVKAGVGGTYLNKKPEEISVRMIFESVEGHDQKLFRMHEHPNVNCPVGRTIQDVLEVRLQALQDELLQKMEYMYLSDMYDDMENILNNEESSEN</sequence>
<dbReference type="RefSeq" id="WP_154514830.1">
    <property type="nucleotide sequence ID" value="NZ_VUNM01000006.1"/>
</dbReference>
<dbReference type="EMBL" id="VUNM01000006">
    <property type="protein sequence ID" value="MST88809.1"/>
    <property type="molecule type" value="Genomic_DNA"/>
</dbReference>
<dbReference type="InterPro" id="IPR036388">
    <property type="entry name" value="WH-like_DNA-bd_sf"/>
</dbReference>
<evidence type="ECO:0000313" key="2">
    <source>
        <dbReference type="Proteomes" id="UP000442619"/>
    </source>
</evidence>
<dbReference type="Proteomes" id="UP000442619">
    <property type="component" value="Unassembled WGS sequence"/>
</dbReference>
<organism evidence="1 2">
    <name type="scientific">Sharpea porci</name>
    <dbReference type="NCBI Taxonomy" id="2652286"/>
    <lineage>
        <taxon>Bacteria</taxon>
        <taxon>Bacillati</taxon>
        <taxon>Bacillota</taxon>
        <taxon>Erysipelotrichia</taxon>
        <taxon>Erysipelotrichales</taxon>
        <taxon>Coprobacillaceae</taxon>
        <taxon>Sharpea</taxon>
    </lineage>
</organism>
<dbReference type="Pfam" id="PF02082">
    <property type="entry name" value="Rrf2"/>
    <property type="match status" value="1"/>
</dbReference>
<accession>A0A844FTW7</accession>